<protein>
    <recommendedName>
        <fullName evidence="4">NADH dehydrogenase (Ubiquinone)-like protein</fullName>
    </recommendedName>
</protein>
<feature type="region of interest" description="Disordered" evidence="1">
    <location>
        <begin position="212"/>
        <end position="232"/>
    </location>
</feature>
<organism evidence="2 3">
    <name type="scientific">Akanthomyces muscarius</name>
    <name type="common">Entomopathogenic fungus</name>
    <name type="synonym">Lecanicillium muscarium</name>
    <dbReference type="NCBI Taxonomy" id="2231603"/>
    <lineage>
        <taxon>Eukaryota</taxon>
        <taxon>Fungi</taxon>
        <taxon>Dikarya</taxon>
        <taxon>Ascomycota</taxon>
        <taxon>Pezizomycotina</taxon>
        <taxon>Sordariomycetes</taxon>
        <taxon>Hypocreomycetidae</taxon>
        <taxon>Hypocreales</taxon>
        <taxon>Cordycipitaceae</taxon>
        <taxon>Akanthomyces</taxon>
    </lineage>
</organism>
<evidence type="ECO:0000256" key="1">
    <source>
        <dbReference type="SAM" id="MobiDB-lite"/>
    </source>
</evidence>
<gene>
    <name evidence="2" type="ORF">LMH87_010320</name>
</gene>
<dbReference type="Proteomes" id="UP001144673">
    <property type="component" value="Chromosome 5"/>
</dbReference>
<dbReference type="GeneID" id="80897479"/>
<dbReference type="KEGG" id="amus:LMH87_010320"/>
<proteinExistence type="predicted"/>
<reference evidence="2" key="1">
    <citation type="journal article" date="2023" name="Access Microbiol">
        <title>De-novo genome assembly for Akanthomyces muscarius, a biocontrol agent of insect agricultural pests.</title>
        <authorList>
            <person name="Erdos Z."/>
            <person name="Studholme D.J."/>
            <person name="Raymond B."/>
            <person name="Sharma M."/>
        </authorList>
    </citation>
    <scope>NUCLEOTIDE SEQUENCE</scope>
    <source>
        <strain evidence="2">Ve6</strain>
    </source>
</reference>
<name>A0A9W8UN35_AKAMU</name>
<evidence type="ECO:0008006" key="4">
    <source>
        <dbReference type="Google" id="ProtNLM"/>
    </source>
</evidence>
<keyword evidence="3" id="KW-1185">Reference proteome</keyword>
<evidence type="ECO:0000313" key="3">
    <source>
        <dbReference type="Proteomes" id="UP001144673"/>
    </source>
</evidence>
<feature type="region of interest" description="Disordered" evidence="1">
    <location>
        <begin position="463"/>
        <end position="519"/>
    </location>
</feature>
<sequence>MRYEDWDILLFPRDGKVPLKEFKVACHVVHDNELSHIHGSLGLPTVCCFVPSLPAGAPYKLSIHSWSTPPISQFNRSCGKFADRVVFEVRLFVDGSMVSSSSMNRAGPWPNVLKNSFELSTSGELESLNFPAFQRELLNQSYWSPADDLGRIKVVISESYPRESLSVPYERLKNLVAFSFQHAPLEILESSSIAWPNSSMWRTMPFTASASLPTKHSDSGRSHAHSPRPRNSIAHATVSLTEAVSSTDPLQASKYRDSLKPPAFSYLDTQPSPNVVASDPFVEANAYFEWLSGIGMGLTGDTNSTLNPNVAVRRNQKSSTDTSMPDYISSDQTPLLVGTEQDGFAVRGSGEGDNTHMKVPTNTPTTCDLNITETEGVHFAILSNADPVSADGSTNNSFLSQSATMSPQLLPTPSMEVKSRKENKAKQIGTPPTVAATISFSGEPVSVRRVSQQLFKAGGLVMKASPTSESASRRASAETPGKRIRNLTPTSSKVFEEDEEPHRASPRVRFSALDEAGAK</sequence>
<dbReference type="RefSeq" id="XP_056054509.1">
    <property type="nucleotide sequence ID" value="XM_056197462.1"/>
</dbReference>
<dbReference type="AlphaFoldDB" id="A0A9W8UN35"/>
<accession>A0A9W8UN35</accession>
<comment type="caution">
    <text evidence="2">The sequence shown here is derived from an EMBL/GenBank/DDBJ whole genome shotgun (WGS) entry which is preliminary data.</text>
</comment>
<dbReference type="EMBL" id="JAJHUN010000008">
    <property type="protein sequence ID" value="KAJ4153851.1"/>
    <property type="molecule type" value="Genomic_DNA"/>
</dbReference>
<evidence type="ECO:0000313" key="2">
    <source>
        <dbReference type="EMBL" id="KAJ4153851.1"/>
    </source>
</evidence>